<accession>A0A3P3XPE0</accession>
<dbReference type="InterPro" id="IPR050407">
    <property type="entry name" value="Geranylgeranyl_reductase"/>
</dbReference>
<reference evidence="2" key="1">
    <citation type="submission" date="2017-02" db="EMBL/GenBank/DDBJ databases">
        <authorList>
            <person name="Regsiter A."/>
            <person name="William W."/>
        </authorList>
    </citation>
    <scope>NUCLEOTIDE SEQUENCE</scope>
    <source>
        <strain evidence="2">BdmA 4</strain>
    </source>
</reference>
<dbReference type="PANTHER" id="PTHR42685">
    <property type="entry name" value="GERANYLGERANYL DIPHOSPHATE REDUCTASE"/>
    <property type="match status" value="1"/>
</dbReference>
<dbReference type="SUPFAM" id="SSF51905">
    <property type="entry name" value="FAD/NAD(P)-binding domain"/>
    <property type="match status" value="1"/>
</dbReference>
<protein>
    <submittedName>
        <fullName evidence="2">Putative geranylgeranyl reductase</fullName>
    </submittedName>
</protein>
<sequence>MKRQVVVVGAGPGGCTAAFYLAKAGIDVLLIDKETWPRDKICGDSYLPALYPFFEDMGIMNEMKAAAACNPKALRIIDPDEEYADFDVEPWLIAPRRIGDDIIRRGALTSGADFMENFQAEELIIRRGVVRGIKGIYNNREIEVEADAVVIADGSHSALARQLGIYKEDPEYILYAGRAYYDGVEGMEEGKFEEFYTPSTLPKPTYSPICLTWVAPLYQGKYASVGITIAEKYLRETGMTLEGLFQWWCENTKFGRERMHNARPVEKLKGWRLPGSRKIEKNYAPGAVVIGDAVSSAEAAFEYGIPSSMIGGRVAASFLPEVLSSGDFSEKKFSEFQTLVGKELNPGLEYNANFRDNILANKKTMKQFQLWAKTQPGYPHLIYDQSVVKFITEVLHKEIVLSDKKITQ</sequence>
<dbReference type="Pfam" id="PF01494">
    <property type="entry name" value="FAD_binding_3"/>
    <property type="match status" value="1"/>
</dbReference>
<dbReference type="InterPro" id="IPR036188">
    <property type="entry name" value="FAD/NAD-bd_sf"/>
</dbReference>
<feature type="domain" description="FAD-binding" evidence="1">
    <location>
        <begin position="4"/>
        <end position="171"/>
    </location>
</feature>
<dbReference type="PANTHER" id="PTHR42685:SF22">
    <property type="entry name" value="CONDITIONED MEDIUM FACTOR RECEPTOR 1"/>
    <property type="match status" value="1"/>
</dbReference>
<dbReference type="AlphaFoldDB" id="A0A3P3XPE0"/>
<evidence type="ECO:0000259" key="1">
    <source>
        <dbReference type="Pfam" id="PF01494"/>
    </source>
</evidence>
<proteinExistence type="predicted"/>
<evidence type="ECO:0000313" key="2">
    <source>
        <dbReference type="EMBL" id="SLM18148.1"/>
    </source>
</evidence>
<dbReference type="InterPro" id="IPR002938">
    <property type="entry name" value="FAD-bd"/>
</dbReference>
<gene>
    <name evidence="2" type="ORF">SPIRO4BDMA_40720</name>
</gene>
<name>A0A3P3XPE0_9SPIR</name>
<organism evidence="2">
    <name type="scientific">uncultured spirochete</name>
    <dbReference type="NCBI Taxonomy" id="156406"/>
    <lineage>
        <taxon>Bacteria</taxon>
        <taxon>Pseudomonadati</taxon>
        <taxon>Spirochaetota</taxon>
        <taxon>Spirochaetia</taxon>
        <taxon>Spirochaetales</taxon>
        <taxon>environmental samples</taxon>
    </lineage>
</organism>
<dbReference type="PRINTS" id="PR00420">
    <property type="entry name" value="RNGMNOXGNASE"/>
</dbReference>
<dbReference type="Gene3D" id="3.50.50.60">
    <property type="entry name" value="FAD/NAD(P)-binding domain"/>
    <property type="match status" value="1"/>
</dbReference>
<dbReference type="EMBL" id="FWDO01000004">
    <property type="protein sequence ID" value="SLM18148.1"/>
    <property type="molecule type" value="Genomic_DNA"/>
</dbReference>
<dbReference type="GO" id="GO:0071949">
    <property type="term" value="F:FAD binding"/>
    <property type="evidence" value="ECO:0007669"/>
    <property type="project" value="InterPro"/>
</dbReference>